<feature type="compositionally biased region" description="Basic and acidic residues" evidence="3">
    <location>
        <begin position="110"/>
        <end position="163"/>
    </location>
</feature>
<dbReference type="GO" id="GO:0005829">
    <property type="term" value="C:cytosol"/>
    <property type="evidence" value="ECO:0007669"/>
    <property type="project" value="TreeGrafter"/>
</dbReference>
<accession>A0A9Q1R5G7</accession>
<evidence type="ECO:0000313" key="5">
    <source>
        <dbReference type="Proteomes" id="UP001152561"/>
    </source>
</evidence>
<dbReference type="GO" id="GO:0016020">
    <property type="term" value="C:membrane"/>
    <property type="evidence" value="ECO:0007669"/>
    <property type="project" value="TreeGrafter"/>
</dbReference>
<feature type="compositionally biased region" description="Basic and acidic residues" evidence="3">
    <location>
        <begin position="31"/>
        <end position="75"/>
    </location>
</feature>
<organism evidence="4 5">
    <name type="scientific">Anisodus acutangulus</name>
    <dbReference type="NCBI Taxonomy" id="402998"/>
    <lineage>
        <taxon>Eukaryota</taxon>
        <taxon>Viridiplantae</taxon>
        <taxon>Streptophyta</taxon>
        <taxon>Embryophyta</taxon>
        <taxon>Tracheophyta</taxon>
        <taxon>Spermatophyta</taxon>
        <taxon>Magnoliopsida</taxon>
        <taxon>eudicotyledons</taxon>
        <taxon>Gunneridae</taxon>
        <taxon>Pentapetalae</taxon>
        <taxon>asterids</taxon>
        <taxon>lamiids</taxon>
        <taxon>Solanales</taxon>
        <taxon>Solanaceae</taxon>
        <taxon>Solanoideae</taxon>
        <taxon>Hyoscyameae</taxon>
        <taxon>Anisodus</taxon>
    </lineage>
</organism>
<dbReference type="PANTHER" id="PTHR33346:SF2">
    <property type="entry name" value="DEHYDRIN ERD14"/>
    <property type="match status" value="1"/>
</dbReference>
<evidence type="ECO:0000256" key="3">
    <source>
        <dbReference type="SAM" id="MobiDB-lite"/>
    </source>
</evidence>
<protein>
    <recommendedName>
        <fullName evidence="6">Dehydrin</fullName>
    </recommendedName>
</protein>
<feature type="compositionally biased region" description="Basic and acidic residues" evidence="3">
    <location>
        <begin position="175"/>
        <end position="211"/>
    </location>
</feature>
<dbReference type="InterPro" id="IPR030513">
    <property type="entry name" value="Dehydrin_CS"/>
</dbReference>
<feature type="compositionally biased region" description="Basic and acidic residues" evidence="3">
    <location>
        <begin position="1"/>
        <end position="23"/>
    </location>
</feature>
<feature type="region of interest" description="Disordered" evidence="3">
    <location>
        <begin position="1"/>
        <end position="211"/>
    </location>
</feature>
<comment type="caution">
    <text evidence="4">The sequence shown here is derived from an EMBL/GenBank/DDBJ whole genome shotgun (WGS) entry which is preliminary data.</text>
</comment>
<keyword evidence="5" id="KW-1185">Reference proteome</keyword>
<dbReference type="EMBL" id="JAJAGQ010000015">
    <property type="protein sequence ID" value="KAJ8540847.1"/>
    <property type="molecule type" value="Genomic_DNA"/>
</dbReference>
<comment type="similarity">
    <text evidence="1 2">Belongs to the plant dehydrin family.</text>
</comment>
<gene>
    <name evidence="4" type="ORF">K7X08_001663</name>
</gene>
<dbReference type="InterPro" id="IPR000167">
    <property type="entry name" value="Dehydrin"/>
</dbReference>
<sequence>MADQYEHNKPLVEETGAKMEATDRGLFNFLGKKEEEKPTQAHEEHAISSEFGEKVKVSEHKEEEKKEEHRKEEKKLHRSSSSSSSSSSDEEEEVGEDGQKIKKKKKKGLKDKIKDKISGDHKKEKVEDTSVPVEKYEESEEKKGLLDKIKDKLPGGGQKKAEEVAAPASPPPAVAEHETAGKEEKGFLEKIKEKLPGYHPKTEKEKQKESH</sequence>
<evidence type="ECO:0000313" key="4">
    <source>
        <dbReference type="EMBL" id="KAJ8540847.1"/>
    </source>
</evidence>
<evidence type="ECO:0008006" key="6">
    <source>
        <dbReference type="Google" id="ProtNLM"/>
    </source>
</evidence>
<dbReference type="AlphaFoldDB" id="A0A9Q1R5G7"/>
<dbReference type="OrthoDB" id="1934367at2759"/>
<name>A0A9Q1R5G7_9SOLA</name>
<reference evidence="5" key="1">
    <citation type="journal article" date="2023" name="Proc. Natl. Acad. Sci. U.S.A.">
        <title>Genomic and structural basis for evolution of tropane alkaloid biosynthesis.</title>
        <authorList>
            <person name="Wanga Y.-J."/>
            <person name="Taina T."/>
            <person name="Yua J.-Y."/>
            <person name="Lia J."/>
            <person name="Xua B."/>
            <person name="Chenc J."/>
            <person name="D'Auriad J.C."/>
            <person name="Huanga J.-P."/>
            <person name="Huanga S.-X."/>
        </authorList>
    </citation>
    <scope>NUCLEOTIDE SEQUENCE [LARGE SCALE GENOMIC DNA]</scope>
    <source>
        <strain evidence="5">cv. KIB-2019</strain>
    </source>
</reference>
<dbReference type="PANTHER" id="PTHR33346">
    <property type="entry name" value="DEHYDRIN XERO 2-RELATED"/>
    <property type="match status" value="1"/>
</dbReference>
<dbReference type="Pfam" id="PF00257">
    <property type="entry name" value="Dehydrin"/>
    <property type="match status" value="1"/>
</dbReference>
<dbReference type="Proteomes" id="UP001152561">
    <property type="component" value="Unassembled WGS sequence"/>
</dbReference>
<evidence type="ECO:0000256" key="1">
    <source>
        <dbReference type="ARBA" id="ARBA00008403"/>
    </source>
</evidence>
<proteinExistence type="inferred from homology"/>
<dbReference type="GO" id="GO:0009737">
    <property type="term" value="P:response to abscisic acid"/>
    <property type="evidence" value="ECO:0007669"/>
    <property type="project" value="TreeGrafter"/>
</dbReference>
<dbReference type="GO" id="GO:0009631">
    <property type="term" value="P:cold acclimation"/>
    <property type="evidence" value="ECO:0007669"/>
    <property type="project" value="TreeGrafter"/>
</dbReference>
<dbReference type="GO" id="GO:0009414">
    <property type="term" value="P:response to water deprivation"/>
    <property type="evidence" value="ECO:0007669"/>
    <property type="project" value="TreeGrafter"/>
</dbReference>
<dbReference type="PROSITE" id="PS00823">
    <property type="entry name" value="DEHYDRIN_2"/>
    <property type="match status" value="1"/>
</dbReference>
<evidence type="ECO:0000256" key="2">
    <source>
        <dbReference type="RuleBase" id="RU003995"/>
    </source>
</evidence>